<evidence type="ECO:0000259" key="1">
    <source>
        <dbReference type="Pfam" id="PF00389"/>
    </source>
</evidence>
<feature type="domain" description="D-isomer specific 2-hydroxyacid dehydrogenase catalytic" evidence="1">
    <location>
        <begin position="6"/>
        <end position="88"/>
    </location>
</feature>
<organism evidence="2 3">
    <name type="scientific">Burkholderia multivorans</name>
    <dbReference type="NCBI Taxonomy" id="87883"/>
    <lineage>
        <taxon>Bacteria</taxon>
        <taxon>Pseudomonadati</taxon>
        <taxon>Pseudomonadota</taxon>
        <taxon>Betaproteobacteria</taxon>
        <taxon>Burkholderiales</taxon>
        <taxon>Burkholderiaceae</taxon>
        <taxon>Burkholderia</taxon>
        <taxon>Burkholderia cepacia complex</taxon>
    </lineage>
</organism>
<dbReference type="InterPro" id="IPR006139">
    <property type="entry name" value="D-isomer_2_OHA_DH_cat_dom"/>
</dbReference>
<evidence type="ECO:0000313" key="2">
    <source>
        <dbReference type="EMBL" id="MBU9355681.1"/>
    </source>
</evidence>
<comment type="caution">
    <text evidence="2">The sequence shown here is derived from an EMBL/GenBank/DDBJ whole genome shotgun (WGS) entry which is preliminary data.</text>
</comment>
<dbReference type="GO" id="GO:0051287">
    <property type="term" value="F:NAD binding"/>
    <property type="evidence" value="ECO:0007669"/>
    <property type="project" value="InterPro"/>
</dbReference>
<dbReference type="Proteomes" id="UP001196915">
    <property type="component" value="Unassembled WGS sequence"/>
</dbReference>
<sequence>MTIDILLSQPLPESIDAELSARYAVHRLYATDEPDALVARVAPRIPGVVIGGVNGLSAALMDRLGALEIVEINGIGTDAVDLERARARRS</sequence>
<dbReference type="Pfam" id="PF00389">
    <property type="entry name" value="2-Hacid_dh"/>
    <property type="match status" value="1"/>
</dbReference>
<evidence type="ECO:0000313" key="3">
    <source>
        <dbReference type="Proteomes" id="UP001196915"/>
    </source>
</evidence>
<accession>A0AAP2MM46</accession>
<reference evidence="2" key="1">
    <citation type="submission" date="2021-06" db="EMBL/GenBank/DDBJ databases">
        <title>A collection of bacterial strains from the Burkholderia cepacia Research Laboratory and Repository.</title>
        <authorList>
            <person name="Lipuma J."/>
            <person name="Spilker T."/>
        </authorList>
    </citation>
    <scope>NUCLEOTIDE SEQUENCE</scope>
    <source>
        <strain evidence="2">AU37435</strain>
    </source>
</reference>
<dbReference type="GO" id="GO:0016616">
    <property type="term" value="F:oxidoreductase activity, acting on the CH-OH group of donors, NAD or NADP as acceptor"/>
    <property type="evidence" value="ECO:0007669"/>
    <property type="project" value="InterPro"/>
</dbReference>
<protein>
    <submittedName>
        <fullName evidence="2">Hydroxyacid dehydrogenase</fullName>
    </submittedName>
</protein>
<gene>
    <name evidence="2" type="ORF">KTE52_04955</name>
</gene>
<name>A0AAP2MM46_9BURK</name>
<proteinExistence type="predicted"/>
<dbReference type="EMBL" id="JAHPMX010000002">
    <property type="protein sequence ID" value="MBU9355681.1"/>
    <property type="molecule type" value="Genomic_DNA"/>
</dbReference>
<dbReference type="AlphaFoldDB" id="A0AAP2MM46"/>